<accession>A0A1H9M8Z9</accession>
<keyword evidence="1" id="KW-0472">Membrane</keyword>
<evidence type="ECO:0000313" key="2">
    <source>
        <dbReference type="EMBL" id="SER19939.1"/>
    </source>
</evidence>
<sequence length="165" mass="18324">MYKISFITSVLTYYLKGEVSIDDNFIKITNPNTILKCIPLGANDTSIPVNQLASVDSSFSLDLKSLVINFVIAFVGLGVKESNFLLGVVMVLLGIGGMINAFQTIMTFRTTSGEMVMMNVVVFEKEKVIECKEKVETLLVSHLDNTNIRKHAEQQTDRIIDAINK</sequence>
<feature type="transmembrane region" description="Helical" evidence="1">
    <location>
        <begin position="85"/>
        <end position="108"/>
    </location>
</feature>
<keyword evidence="3" id="KW-1185">Reference proteome</keyword>
<gene>
    <name evidence="2" type="ORF">SAMN05421767_1252</name>
</gene>
<reference evidence="2 3" key="1">
    <citation type="submission" date="2016-10" db="EMBL/GenBank/DDBJ databases">
        <authorList>
            <person name="de Groot N.N."/>
        </authorList>
    </citation>
    <scope>NUCLEOTIDE SEQUENCE [LARGE SCALE GENOMIC DNA]</scope>
    <source>
        <strain evidence="2 3">DSM 15827</strain>
    </source>
</reference>
<dbReference type="AlphaFoldDB" id="A0A1H9M8Z9"/>
<protein>
    <submittedName>
        <fullName evidence="2">Uncharacterized protein</fullName>
    </submittedName>
</protein>
<proteinExistence type="predicted"/>
<keyword evidence="1" id="KW-1133">Transmembrane helix</keyword>
<name>A0A1H9M8Z9_9LACT</name>
<dbReference type="STRING" id="137733.SAMN05421767_1252"/>
<dbReference type="Proteomes" id="UP000198556">
    <property type="component" value="Unassembled WGS sequence"/>
</dbReference>
<evidence type="ECO:0000313" key="3">
    <source>
        <dbReference type="Proteomes" id="UP000198556"/>
    </source>
</evidence>
<dbReference type="OrthoDB" id="2085076at2"/>
<organism evidence="2 3">
    <name type="scientific">Granulicatella balaenopterae</name>
    <dbReference type="NCBI Taxonomy" id="137733"/>
    <lineage>
        <taxon>Bacteria</taxon>
        <taxon>Bacillati</taxon>
        <taxon>Bacillota</taxon>
        <taxon>Bacilli</taxon>
        <taxon>Lactobacillales</taxon>
        <taxon>Carnobacteriaceae</taxon>
        <taxon>Granulicatella</taxon>
    </lineage>
</organism>
<dbReference type="RefSeq" id="WP_089746923.1">
    <property type="nucleotide sequence ID" value="NZ_FOGF01000025.1"/>
</dbReference>
<keyword evidence="1" id="KW-0812">Transmembrane</keyword>
<dbReference type="EMBL" id="FOGF01000025">
    <property type="protein sequence ID" value="SER19939.1"/>
    <property type="molecule type" value="Genomic_DNA"/>
</dbReference>
<evidence type="ECO:0000256" key="1">
    <source>
        <dbReference type="SAM" id="Phobius"/>
    </source>
</evidence>